<feature type="compositionally biased region" description="Polar residues" evidence="7">
    <location>
        <begin position="317"/>
        <end position="329"/>
    </location>
</feature>
<keyword evidence="6" id="KW-0539">Nucleus</keyword>
<dbReference type="GO" id="GO:0005634">
    <property type="term" value="C:nucleus"/>
    <property type="evidence" value="ECO:0007669"/>
    <property type="project" value="UniProtKB-SubCell"/>
</dbReference>
<dbReference type="GeneID" id="109505442"/>
<dbReference type="GO" id="GO:0043565">
    <property type="term" value="F:sequence-specific DNA binding"/>
    <property type="evidence" value="ECO:0007669"/>
    <property type="project" value="InterPro"/>
</dbReference>
<dbReference type="InterPro" id="IPR044810">
    <property type="entry name" value="WRKY_plant"/>
</dbReference>
<dbReference type="FunFam" id="2.20.25.80:FF:000001">
    <property type="entry name" value="WRKY transcription factor 33"/>
    <property type="match status" value="1"/>
</dbReference>
<evidence type="ECO:0000256" key="3">
    <source>
        <dbReference type="ARBA" id="ARBA00023015"/>
    </source>
</evidence>
<dbReference type="FunCoup" id="A0A6J0PDQ1">
    <property type="interactions" value="1939"/>
</dbReference>
<evidence type="ECO:0000256" key="2">
    <source>
        <dbReference type="ARBA" id="ARBA00022737"/>
    </source>
</evidence>
<dbReference type="GO" id="GO:0003700">
    <property type="term" value="F:DNA-binding transcription factor activity"/>
    <property type="evidence" value="ECO:0007669"/>
    <property type="project" value="InterPro"/>
</dbReference>
<dbReference type="InParanoid" id="A0A6J0PDQ1"/>
<evidence type="ECO:0000256" key="5">
    <source>
        <dbReference type="ARBA" id="ARBA00023163"/>
    </source>
</evidence>
<evidence type="ECO:0000259" key="8">
    <source>
        <dbReference type="PROSITE" id="PS50811"/>
    </source>
</evidence>
<evidence type="ECO:0000256" key="1">
    <source>
        <dbReference type="ARBA" id="ARBA00004123"/>
    </source>
</evidence>
<dbReference type="AlphaFoldDB" id="A0A6J0PDQ1"/>
<feature type="compositionally biased region" description="Basic and acidic residues" evidence="7">
    <location>
        <begin position="367"/>
        <end position="387"/>
    </location>
</feature>
<evidence type="ECO:0000256" key="7">
    <source>
        <dbReference type="SAM" id="MobiDB-lite"/>
    </source>
</evidence>
<dbReference type="RefSeq" id="XP_019703691.1">
    <property type="nucleotide sequence ID" value="XM_019848132.2"/>
</dbReference>
<dbReference type="Gene3D" id="2.20.25.80">
    <property type="entry name" value="WRKY domain"/>
    <property type="match status" value="2"/>
</dbReference>
<proteinExistence type="predicted"/>
<dbReference type="Proteomes" id="UP000504607">
    <property type="component" value="Chromosome 1"/>
</dbReference>
<feature type="region of interest" description="Disordered" evidence="7">
    <location>
        <begin position="278"/>
        <end position="387"/>
    </location>
</feature>
<keyword evidence="9" id="KW-1185">Reference proteome</keyword>
<evidence type="ECO:0000256" key="4">
    <source>
        <dbReference type="ARBA" id="ARBA00023125"/>
    </source>
</evidence>
<keyword evidence="5" id="KW-0804">Transcription</keyword>
<dbReference type="SUPFAM" id="SSF118290">
    <property type="entry name" value="WRKY DNA-binding domain"/>
    <property type="match status" value="2"/>
</dbReference>
<reference evidence="10" key="1">
    <citation type="submission" date="2025-08" db="UniProtKB">
        <authorList>
            <consortium name="RefSeq"/>
        </authorList>
    </citation>
    <scope>IDENTIFICATION</scope>
</reference>
<dbReference type="PROSITE" id="PS50811">
    <property type="entry name" value="WRKY"/>
    <property type="match status" value="2"/>
</dbReference>
<dbReference type="Pfam" id="PF03106">
    <property type="entry name" value="WRKY"/>
    <property type="match status" value="2"/>
</dbReference>
<evidence type="ECO:0000256" key="6">
    <source>
        <dbReference type="ARBA" id="ARBA00023242"/>
    </source>
</evidence>
<feature type="domain" description="WRKY" evidence="8">
    <location>
        <begin position="398"/>
        <end position="463"/>
    </location>
</feature>
<dbReference type="KEGG" id="egu:109505442"/>
<dbReference type="PANTHER" id="PTHR31221:SF130">
    <property type="entry name" value="WRKY TRANSCRIPTION FACTOR 3-RELATED"/>
    <property type="match status" value="1"/>
</dbReference>
<feature type="compositionally biased region" description="Acidic residues" evidence="7">
    <location>
        <begin position="351"/>
        <end position="366"/>
    </location>
</feature>
<dbReference type="InterPro" id="IPR003657">
    <property type="entry name" value="WRKY_dom"/>
</dbReference>
<dbReference type="InterPro" id="IPR036576">
    <property type="entry name" value="WRKY_dom_sf"/>
</dbReference>
<gene>
    <name evidence="10" type="primary">LOC109505442</name>
</gene>
<evidence type="ECO:0000313" key="10">
    <source>
        <dbReference type="RefSeq" id="XP_019703691.1"/>
    </source>
</evidence>
<protein>
    <submittedName>
        <fullName evidence="10">Probable WRKY transcription factor 4</fullName>
    </submittedName>
</protein>
<accession>A0A6J0PDQ1</accession>
<dbReference type="PANTHER" id="PTHR31221">
    <property type="entry name" value="WRKY TRANSCRIPTION FACTOR PROTEIN 1-RELATED"/>
    <property type="match status" value="1"/>
</dbReference>
<sequence>MAERDGGAPKAAAAAPPPPWPTIALPHWSSMEGLFRGSGAADVSPGPMTLVSSFFAEDPEEYRCFSQILAGVIDSPVAPPPSRPAAEQPAAPTEGDTGGVEEMGLRQNHSPLVAATPGLSLSSLLESPAGLISSNLGYFGISHQQAPAQVTSQAVESHSYVHVQAEYPSLAAASTSSALPPGSSINMSSLQQMPPLLLDTNNATINSADGSHSDHKSQPAAFMVDKPADDGYNWRKYGQKQVKGGEYPRSYYRCTHPKCPVKKKVERSLEGQVTEIIYKGQHNHSPPSQCRRSKEGGTFPSGCNELNGSFDFPLNPETGTANFSRSTETMSKRDRDSSHWTPEQLSGSSEGEGDGEPGTDEGGDTEQDPKRRNMDTRVMESSSHKTVTEPRIIVQTTSEVDLLDDGYRWRKYGQKVVKGNPHPRSYYRCTNAGCNVRKHIERASTDPKAVITTYEGKHNHDVPAARNSSHATANAGAATSSIPPRAQNANPGSQPSFQETEFINNVRRPVAVYLLKKEHDAA</sequence>
<dbReference type="FunFam" id="2.20.25.80:FF:000006">
    <property type="entry name" value="WRKY transcription factor"/>
    <property type="match status" value="1"/>
</dbReference>
<dbReference type="SMART" id="SM00774">
    <property type="entry name" value="WRKY"/>
    <property type="match status" value="2"/>
</dbReference>
<dbReference type="OrthoDB" id="2021103at2759"/>
<keyword evidence="4" id="KW-0238">DNA-binding</keyword>
<organism evidence="9 10">
    <name type="scientific">Elaeis guineensis var. tenera</name>
    <name type="common">Oil palm</name>
    <dbReference type="NCBI Taxonomy" id="51953"/>
    <lineage>
        <taxon>Eukaryota</taxon>
        <taxon>Viridiplantae</taxon>
        <taxon>Streptophyta</taxon>
        <taxon>Embryophyta</taxon>
        <taxon>Tracheophyta</taxon>
        <taxon>Spermatophyta</taxon>
        <taxon>Magnoliopsida</taxon>
        <taxon>Liliopsida</taxon>
        <taxon>Arecaceae</taxon>
        <taxon>Arecoideae</taxon>
        <taxon>Cocoseae</taxon>
        <taxon>Elaeidinae</taxon>
        <taxon>Elaeis</taxon>
    </lineage>
</organism>
<feature type="compositionally biased region" description="Polar residues" evidence="7">
    <location>
        <begin position="466"/>
        <end position="501"/>
    </location>
</feature>
<comment type="subcellular location">
    <subcellularLocation>
        <location evidence="1">Nucleus</location>
    </subcellularLocation>
</comment>
<name>A0A6J0PDQ1_ELAGV</name>
<feature type="region of interest" description="Disordered" evidence="7">
    <location>
        <begin position="461"/>
        <end position="501"/>
    </location>
</feature>
<feature type="region of interest" description="Disordered" evidence="7">
    <location>
        <begin position="76"/>
        <end position="100"/>
    </location>
</feature>
<keyword evidence="3" id="KW-0805">Transcription regulation</keyword>
<keyword evidence="2" id="KW-0677">Repeat</keyword>
<evidence type="ECO:0000313" key="9">
    <source>
        <dbReference type="Proteomes" id="UP000504607"/>
    </source>
</evidence>
<feature type="domain" description="WRKY" evidence="8">
    <location>
        <begin position="229"/>
        <end position="287"/>
    </location>
</feature>
<feature type="region of interest" description="Disordered" evidence="7">
    <location>
        <begin position="1"/>
        <end position="23"/>
    </location>
</feature>